<evidence type="ECO:0000313" key="1">
    <source>
        <dbReference type="EMBL" id="GBP32603.1"/>
    </source>
</evidence>
<protein>
    <submittedName>
        <fullName evidence="1">Uncharacterized protein</fullName>
    </submittedName>
</protein>
<dbReference type="Proteomes" id="UP000299102">
    <property type="component" value="Unassembled WGS sequence"/>
</dbReference>
<sequence length="113" mass="13023">MPYPSSRLFRRLRHQNGRRERVQGGELASLPVSPVYEKEINRNGMSISDMYILKIILLSPLVASLYVRNRNFYNEPKHAMRPQSRSKFVNIAVCRGHDACDMRIRDGSVSSCL</sequence>
<accession>A0A4C1V1E9</accession>
<proteinExistence type="predicted"/>
<reference evidence="1 2" key="1">
    <citation type="journal article" date="2019" name="Commun. Biol.">
        <title>The bagworm genome reveals a unique fibroin gene that provides high tensile strength.</title>
        <authorList>
            <person name="Kono N."/>
            <person name="Nakamura H."/>
            <person name="Ohtoshi R."/>
            <person name="Tomita M."/>
            <person name="Numata K."/>
            <person name="Arakawa K."/>
        </authorList>
    </citation>
    <scope>NUCLEOTIDE SEQUENCE [LARGE SCALE GENOMIC DNA]</scope>
</reference>
<organism evidence="1 2">
    <name type="scientific">Eumeta variegata</name>
    <name type="common">Bagworm moth</name>
    <name type="synonym">Eumeta japonica</name>
    <dbReference type="NCBI Taxonomy" id="151549"/>
    <lineage>
        <taxon>Eukaryota</taxon>
        <taxon>Metazoa</taxon>
        <taxon>Ecdysozoa</taxon>
        <taxon>Arthropoda</taxon>
        <taxon>Hexapoda</taxon>
        <taxon>Insecta</taxon>
        <taxon>Pterygota</taxon>
        <taxon>Neoptera</taxon>
        <taxon>Endopterygota</taxon>
        <taxon>Lepidoptera</taxon>
        <taxon>Glossata</taxon>
        <taxon>Ditrysia</taxon>
        <taxon>Tineoidea</taxon>
        <taxon>Psychidae</taxon>
        <taxon>Oiketicinae</taxon>
        <taxon>Eumeta</taxon>
    </lineage>
</organism>
<comment type="caution">
    <text evidence="1">The sequence shown here is derived from an EMBL/GenBank/DDBJ whole genome shotgun (WGS) entry which is preliminary data.</text>
</comment>
<gene>
    <name evidence="1" type="ORF">EVAR_25963_1</name>
</gene>
<dbReference type="AlphaFoldDB" id="A0A4C1V1E9"/>
<dbReference type="EMBL" id="BGZK01000262">
    <property type="protein sequence ID" value="GBP32603.1"/>
    <property type="molecule type" value="Genomic_DNA"/>
</dbReference>
<name>A0A4C1V1E9_EUMVA</name>
<keyword evidence="2" id="KW-1185">Reference proteome</keyword>
<evidence type="ECO:0000313" key="2">
    <source>
        <dbReference type="Proteomes" id="UP000299102"/>
    </source>
</evidence>